<accession>A0AAE0TH09</accession>
<reference evidence="2" key="2">
    <citation type="journal article" date="2021" name="Genome Biol. Evol.">
        <title>Developing a high-quality reference genome for a parasitic bivalve with doubly uniparental inheritance (Bivalvia: Unionida).</title>
        <authorList>
            <person name="Smith C.H."/>
        </authorList>
    </citation>
    <scope>NUCLEOTIDE SEQUENCE</scope>
    <source>
        <strain evidence="2">CHS0354</strain>
        <tissue evidence="2">Mantle</tissue>
    </source>
</reference>
<reference evidence="2" key="3">
    <citation type="submission" date="2023-05" db="EMBL/GenBank/DDBJ databases">
        <authorList>
            <person name="Smith C.H."/>
        </authorList>
    </citation>
    <scope>NUCLEOTIDE SEQUENCE</scope>
    <source>
        <strain evidence="2">CHS0354</strain>
        <tissue evidence="2">Mantle</tissue>
    </source>
</reference>
<gene>
    <name evidence="2" type="ORF">CHS0354_011422</name>
</gene>
<feature type="chain" id="PRO_5042225604" evidence="1">
    <location>
        <begin position="19"/>
        <end position="282"/>
    </location>
</feature>
<sequence>MASLILLLTALFPLTAKCFFFQEPNWNNLRVTWGKNPLSHTNFASMPRTEENAIQKGFVMKSNCNASRNFAGKRYWKDNDPSVMLLYDVNGYIAGIQIGITKDMKTGSGENYPFERQVNAPFVDDGDFYVITAYFIDPAIVCTIGRTQSEFSSQGTGEYLRIQNGTHPTDVITVPTRENEVENTGWTQGKCFPSMGVHYWNNLHVDMPCNELFPVFLLYNKGNLNAFGWALQTNVPGTQRLEHPPPSSYSLFMKTVPSCLYRQGTLTTLHMYLTTNYFLNLC</sequence>
<evidence type="ECO:0000256" key="1">
    <source>
        <dbReference type="SAM" id="SignalP"/>
    </source>
</evidence>
<protein>
    <submittedName>
        <fullName evidence="2">Uncharacterized protein</fullName>
    </submittedName>
</protein>
<keyword evidence="3" id="KW-1185">Reference proteome</keyword>
<keyword evidence="1" id="KW-0732">Signal</keyword>
<dbReference type="AlphaFoldDB" id="A0AAE0TH09"/>
<evidence type="ECO:0000313" key="3">
    <source>
        <dbReference type="Proteomes" id="UP001195483"/>
    </source>
</evidence>
<organism evidence="2 3">
    <name type="scientific">Potamilus streckersoni</name>
    <dbReference type="NCBI Taxonomy" id="2493646"/>
    <lineage>
        <taxon>Eukaryota</taxon>
        <taxon>Metazoa</taxon>
        <taxon>Spiralia</taxon>
        <taxon>Lophotrochozoa</taxon>
        <taxon>Mollusca</taxon>
        <taxon>Bivalvia</taxon>
        <taxon>Autobranchia</taxon>
        <taxon>Heteroconchia</taxon>
        <taxon>Palaeoheterodonta</taxon>
        <taxon>Unionida</taxon>
        <taxon>Unionoidea</taxon>
        <taxon>Unionidae</taxon>
        <taxon>Ambleminae</taxon>
        <taxon>Lampsilini</taxon>
        <taxon>Potamilus</taxon>
    </lineage>
</organism>
<evidence type="ECO:0000313" key="2">
    <source>
        <dbReference type="EMBL" id="KAK3609730.1"/>
    </source>
</evidence>
<proteinExistence type="predicted"/>
<comment type="caution">
    <text evidence="2">The sequence shown here is derived from an EMBL/GenBank/DDBJ whole genome shotgun (WGS) entry which is preliminary data.</text>
</comment>
<reference evidence="2" key="1">
    <citation type="journal article" date="2021" name="Genome Biol. Evol.">
        <title>A High-Quality Reference Genome for a Parasitic Bivalve with Doubly Uniparental Inheritance (Bivalvia: Unionida).</title>
        <authorList>
            <person name="Smith C.H."/>
        </authorList>
    </citation>
    <scope>NUCLEOTIDE SEQUENCE</scope>
    <source>
        <strain evidence="2">CHS0354</strain>
    </source>
</reference>
<name>A0AAE0TH09_9BIVA</name>
<dbReference type="EMBL" id="JAEAOA010000707">
    <property type="protein sequence ID" value="KAK3609730.1"/>
    <property type="molecule type" value="Genomic_DNA"/>
</dbReference>
<feature type="signal peptide" evidence="1">
    <location>
        <begin position="1"/>
        <end position="18"/>
    </location>
</feature>
<dbReference type="Proteomes" id="UP001195483">
    <property type="component" value="Unassembled WGS sequence"/>
</dbReference>